<dbReference type="KEGG" id="nta:107761602"/>
<gene>
    <name evidence="2" type="primary">LOC107761602</name>
</gene>
<feature type="compositionally biased region" description="Basic and acidic residues" evidence="1">
    <location>
        <begin position="1"/>
        <end position="13"/>
    </location>
</feature>
<dbReference type="PaxDb" id="4097-A0A1S3X5R9"/>
<dbReference type="OrthoDB" id="1752268at2759"/>
<feature type="region of interest" description="Disordered" evidence="1">
    <location>
        <begin position="1"/>
        <end position="21"/>
    </location>
</feature>
<dbReference type="AlphaFoldDB" id="A0A1S3X5R9"/>
<name>A0A1S3X5R9_TOBAC</name>
<protein>
    <submittedName>
        <fullName evidence="2">Uncharacterized protein</fullName>
    </submittedName>
</protein>
<organism evidence="2">
    <name type="scientific">Nicotiana tabacum</name>
    <name type="common">Common tobacco</name>
    <dbReference type="NCBI Taxonomy" id="4097"/>
    <lineage>
        <taxon>Eukaryota</taxon>
        <taxon>Viridiplantae</taxon>
        <taxon>Streptophyta</taxon>
        <taxon>Embryophyta</taxon>
        <taxon>Tracheophyta</taxon>
        <taxon>Spermatophyta</taxon>
        <taxon>Magnoliopsida</taxon>
        <taxon>eudicotyledons</taxon>
        <taxon>Gunneridae</taxon>
        <taxon>Pentapetalae</taxon>
        <taxon>asterids</taxon>
        <taxon>lamiids</taxon>
        <taxon>Solanales</taxon>
        <taxon>Solanaceae</taxon>
        <taxon>Nicotianoideae</taxon>
        <taxon>Nicotianeae</taxon>
        <taxon>Nicotiana</taxon>
    </lineage>
</organism>
<reference evidence="2" key="1">
    <citation type="submission" date="2025-08" db="UniProtKB">
        <authorList>
            <consortium name="RefSeq"/>
        </authorList>
    </citation>
    <scope>IDENTIFICATION</scope>
</reference>
<sequence>MPNPEKIPEETAQLRDPTGNNINHISKWSLRLLPATEKIVYALEKLEPKVKCPRKMKSDPSARKSDALYEFHQEQGYKIEDCITLRQEVVNMLRQGHLKDLLSERGRTNAAGGCEQHQGPPKPPSPTRTVHIIICGGDDSSINNVKFNTTHKLKWSITREQYDELEESIILDKLDTNDLAFPHYDALVIT</sequence>
<dbReference type="PANTHER" id="PTHR33240">
    <property type="entry name" value="OS08G0508500 PROTEIN"/>
    <property type="match status" value="1"/>
</dbReference>
<evidence type="ECO:0000256" key="1">
    <source>
        <dbReference type="SAM" id="MobiDB-lite"/>
    </source>
</evidence>
<accession>A0A1S3X5R9</accession>
<evidence type="ECO:0000313" key="2">
    <source>
        <dbReference type="RefSeq" id="XP_016435330.1"/>
    </source>
</evidence>
<dbReference type="PANTHER" id="PTHR33240:SF8">
    <property type="entry name" value="OS03G0439900 PROTEIN"/>
    <property type="match status" value="1"/>
</dbReference>
<proteinExistence type="predicted"/>
<dbReference type="RefSeq" id="XP_016435330.1">
    <property type="nucleotide sequence ID" value="XM_016579844.1"/>
</dbReference>